<dbReference type="Proteomes" id="UP001206206">
    <property type="component" value="Unassembled WGS sequence"/>
</dbReference>
<accession>A0ABT1PHZ2</accession>
<proteinExistence type="predicted"/>
<comment type="caution">
    <text evidence="2">The sequence shown here is derived from an EMBL/GenBank/DDBJ whole genome shotgun (WGS) entry which is preliminary data.</text>
</comment>
<evidence type="ECO:0000313" key="3">
    <source>
        <dbReference type="Proteomes" id="UP001206206"/>
    </source>
</evidence>
<sequence length="190" mass="19990">MNARKALALAVAATALGGGLVFAPSAHAASASPTAAHFEAQARNAGLTTAQATGLQRRVDTTVAQYGGKQVAANSVQLASGGTLVVTVPGENSVRNPHTLQPDTACPYGDFCAYKGTDYTGYQFKMGACGTYELPGSGWGGSGSWINNQTQSWMTGLMYDHHMNFVYQTPPPPSSDPNGNWKPIWYINNC</sequence>
<dbReference type="RefSeq" id="WP_255931110.1">
    <property type="nucleotide sequence ID" value="NZ_JANFNH010000035.1"/>
</dbReference>
<reference evidence="2 3" key="1">
    <citation type="submission" date="2022-06" db="EMBL/GenBank/DDBJ databases">
        <title>Draft genome sequence of type strain Streptomyces rubrisoli DSM 42083.</title>
        <authorList>
            <person name="Duangmal K."/>
            <person name="Klaysubun C."/>
        </authorList>
    </citation>
    <scope>NUCLEOTIDE SEQUENCE [LARGE SCALE GENOMIC DNA]</scope>
    <source>
        <strain evidence="2 3">DSM 42083</strain>
    </source>
</reference>
<name>A0ABT1PHZ2_9ACTN</name>
<evidence type="ECO:0000256" key="1">
    <source>
        <dbReference type="SAM" id="SignalP"/>
    </source>
</evidence>
<keyword evidence="3" id="KW-1185">Reference proteome</keyword>
<gene>
    <name evidence="2" type="ORF">NON19_23855</name>
</gene>
<keyword evidence="1" id="KW-0732">Signal</keyword>
<dbReference type="Pfam" id="PF03995">
    <property type="entry name" value="Inhibitor_I36"/>
    <property type="match status" value="1"/>
</dbReference>
<organism evidence="2 3">
    <name type="scientific">Streptantibioticus rubrisoli</name>
    <dbReference type="NCBI Taxonomy" id="1387313"/>
    <lineage>
        <taxon>Bacteria</taxon>
        <taxon>Bacillati</taxon>
        <taxon>Actinomycetota</taxon>
        <taxon>Actinomycetes</taxon>
        <taxon>Kitasatosporales</taxon>
        <taxon>Streptomycetaceae</taxon>
        <taxon>Streptantibioticus</taxon>
    </lineage>
</organism>
<protein>
    <recommendedName>
        <fullName evidence="4">Peptidase inhibitor family I36</fullName>
    </recommendedName>
</protein>
<feature type="chain" id="PRO_5046900392" description="Peptidase inhibitor family I36" evidence="1">
    <location>
        <begin position="29"/>
        <end position="190"/>
    </location>
</feature>
<evidence type="ECO:0000313" key="2">
    <source>
        <dbReference type="EMBL" id="MCQ4044982.1"/>
    </source>
</evidence>
<feature type="signal peptide" evidence="1">
    <location>
        <begin position="1"/>
        <end position="28"/>
    </location>
</feature>
<dbReference type="EMBL" id="JANFNH010000035">
    <property type="protein sequence ID" value="MCQ4044982.1"/>
    <property type="molecule type" value="Genomic_DNA"/>
</dbReference>
<evidence type="ECO:0008006" key="4">
    <source>
        <dbReference type="Google" id="ProtNLM"/>
    </source>
</evidence>